<dbReference type="Proteomes" id="UP000623467">
    <property type="component" value="Unassembled WGS sequence"/>
</dbReference>
<organism evidence="1 2">
    <name type="scientific">Mycena sanguinolenta</name>
    <dbReference type="NCBI Taxonomy" id="230812"/>
    <lineage>
        <taxon>Eukaryota</taxon>
        <taxon>Fungi</taxon>
        <taxon>Dikarya</taxon>
        <taxon>Basidiomycota</taxon>
        <taxon>Agaricomycotina</taxon>
        <taxon>Agaricomycetes</taxon>
        <taxon>Agaricomycetidae</taxon>
        <taxon>Agaricales</taxon>
        <taxon>Marasmiineae</taxon>
        <taxon>Mycenaceae</taxon>
        <taxon>Mycena</taxon>
    </lineage>
</organism>
<reference evidence="1" key="1">
    <citation type="submission" date="2020-05" db="EMBL/GenBank/DDBJ databases">
        <title>Mycena genomes resolve the evolution of fungal bioluminescence.</title>
        <authorList>
            <person name="Tsai I.J."/>
        </authorList>
    </citation>
    <scope>NUCLEOTIDE SEQUENCE</scope>
    <source>
        <strain evidence="1">160909Yilan</strain>
    </source>
</reference>
<dbReference type="OrthoDB" id="10317917at2759"/>
<comment type="caution">
    <text evidence="1">The sequence shown here is derived from an EMBL/GenBank/DDBJ whole genome shotgun (WGS) entry which is preliminary data.</text>
</comment>
<dbReference type="EMBL" id="JACAZH010000015">
    <property type="protein sequence ID" value="KAF7349647.1"/>
    <property type="molecule type" value="Genomic_DNA"/>
</dbReference>
<proteinExistence type="predicted"/>
<accession>A0A8H7CVE4</accession>
<evidence type="ECO:0000313" key="1">
    <source>
        <dbReference type="EMBL" id="KAF7349647.1"/>
    </source>
</evidence>
<keyword evidence="2" id="KW-1185">Reference proteome</keyword>
<sequence>MPFETLGEDILLRVLCFLRRVHGFDGLRDSQINKPLQHITLTKQLWLFLVQDDNLRGALELPPPNREKLKNHSTEQLIDFVKSAVNGNFSERTTDYHISLGHMQRKYDSYFFPGARYFLLHCREQAGLHIYDVWSSRSVWTRGTPPRAHTQYQIDFAPGNPIVRILLVQANPSGWSMQIEEVDLTTSISRQIFDLGFLAGGLGLSQGFAGDVFLWTMSQSSSDNVNFLLVNWRASTYVVLRRNSSLDECIKLIPGYIISTYHDSELFGQLVLIVTTLDAFSTHWRPLTNSNFHDELQELSQSTAGLPITLKDILAHGGRSDPPIPVKLSVAPSALCRDAYSICVEMEEAPVAGRGQSRTELFYRFIPSSPERECELRRTSSTTGIPSPRVRVVWSGPSVTVSYRQYNTQPCA</sequence>
<dbReference type="AlphaFoldDB" id="A0A8H7CVE4"/>
<evidence type="ECO:0008006" key="3">
    <source>
        <dbReference type="Google" id="ProtNLM"/>
    </source>
</evidence>
<name>A0A8H7CVE4_9AGAR</name>
<protein>
    <recommendedName>
        <fullName evidence="3">F-box domain-containing protein</fullName>
    </recommendedName>
</protein>
<gene>
    <name evidence="1" type="ORF">MSAN_01691100</name>
</gene>
<evidence type="ECO:0000313" key="2">
    <source>
        <dbReference type="Proteomes" id="UP000623467"/>
    </source>
</evidence>